<evidence type="ECO:0000256" key="1">
    <source>
        <dbReference type="SAM" id="Phobius"/>
    </source>
</evidence>
<feature type="transmembrane region" description="Helical" evidence="1">
    <location>
        <begin position="6"/>
        <end position="25"/>
    </location>
</feature>
<gene>
    <name evidence="2" type="ORF">J2X16_004925</name>
</gene>
<keyword evidence="1" id="KW-0472">Membrane</keyword>
<protein>
    <submittedName>
        <fullName evidence="2">Uncharacterized protein</fullName>
    </submittedName>
</protein>
<evidence type="ECO:0000313" key="2">
    <source>
        <dbReference type="EMBL" id="MDR7299555.1"/>
    </source>
</evidence>
<name>A0ABU1ZFZ8_9BURK</name>
<accession>A0ABU1ZFZ8</accession>
<organism evidence="2 3">
    <name type="scientific">Pelomonas aquatica</name>
    <dbReference type="NCBI Taxonomy" id="431058"/>
    <lineage>
        <taxon>Bacteria</taxon>
        <taxon>Pseudomonadati</taxon>
        <taxon>Pseudomonadota</taxon>
        <taxon>Betaproteobacteria</taxon>
        <taxon>Burkholderiales</taxon>
        <taxon>Sphaerotilaceae</taxon>
        <taxon>Roseateles</taxon>
    </lineage>
</organism>
<reference evidence="2 3" key="1">
    <citation type="submission" date="2023-07" db="EMBL/GenBank/DDBJ databases">
        <title>Sorghum-associated microbial communities from plants grown in Nebraska, USA.</title>
        <authorList>
            <person name="Schachtman D."/>
        </authorList>
    </citation>
    <scope>NUCLEOTIDE SEQUENCE [LARGE SCALE GENOMIC DNA]</scope>
    <source>
        <strain evidence="2 3">BE310</strain>
    </source>
</reference>
<dbReference type="RefSeq" id="WP_157275556.1">
    <property type="nucleotide sequence ID" value="NZ_JAVDXQ010000009.1"/>
</dbReference>
<dbReference type="EMBL" id="JAVDXQ010000009">
    <property type="protein sequence ID" value="MDR7299555.1"/>
    <property type="molecule type" value="Genomic_DNA"/>
</dbReference>
<keyword evidence="3" id="KW-1185">Reference proteome</keyword>
<keyword evidence="1" id="KW-0812">Transmembrane</keyword>
<dbReference type="Proteomes" id="UP001180536">
    <property type="component" value="Unassembled WGS sequence"/>
</dbReference>
<evidence type="ECO:0000313" key="3">
    <source>
        <dbReference type="Proteomes" id="UP001180536"/>
    </source>
</evidence>
<sequence length="57" mass="5668">MSSAVLKWIANGVIGLVVVGTLWMAQTVQPGAVDPSAVLVAQAVAAPAQQGASAPLR</sequence>
<keyword evidence="1" id="KW-1133">Transmembrane helix</keyword>
<comment type="caution">
    <text evidence="2">The sequence shown here is derived from an EMBL/GenBank/DDBJ whole genome shotgun (WGS) entry which is preliminary data.</text>
</comment>
<proteinExistence type="predicted"/>